<evidence type="ECO:0000256" key="6">
    <source>
        <dbReference type="RuleBase" id="RU003707"/>
    </source>
</evidence>
<dbReference type="Ensembl" id="ENSTGUT00000020406.1">
    <property type="protein sequence ID" value="ENSTGUP00000029723.1"/>
    <property type="gene ID" value="ENSTGUG00000027973.1"/>
</dbReference>
<proteinExistence type="inferred from homology"/>
<sequence length="605" mass="64709">MTSPMTSAAVQELQSLRLLQERPRVLHLQLHRPGKRNALDLRCWRELVQVFRDIAQDPECRAVLISGAGAAFTAGIDLAELGSLLAALPAQDAARRAWALRRHILEFQQSFSAMERCPKPVIAAVHGPCIGAGVDLISACDIRFCSQDAYFQVKEVDMGLAADVGTLQRLPKIVGSQSLVNELAFTARIMRAPEALSCGLVSRVLPDKAALLEVALEVAEAIAARSPVAVQGTKVNLLYSRDRPVSEGLQHVVGDTVTVSLSLCHCHCVTVSLSLCHCVTVTVSLSPCHCHCHCVTVTMSLSPCHCHCHCVTVSLCHCHCVTVSLSLCHCHCVTVTVSLSLSLCHCHCVTVSLCHCHCVTVSLSLCHCVTVSLCHCHCVTVSLSLCHCVTVSLSLCHCVTVTVSLCHCVTVTVTVTVSPCPCVTVSLSLCHCVTVSLCPCVTVTVSLCHCVTVSLSLCHCVTVSLSLSLSLCHCVTVTVPMSLSLSPCPRVPVAVPVSLFPCPCPCPHVPVAVPMSLSPCHCVPVAVPRPPGTWPCCRPRTSPSRCRRPWTRRDPRTSPSPSSDVTSVPPTSPSPSSDVTSVPPLPPRCHQRPRPHLWGHLSVPQ</sequence>
<evidence type="ECO:0000256" key="5">
    <source>
        <dbReference type="ARBA" id="ARBA00023235"/>
    </source>
</evidence>
<comment type="similarity">
    <text evidence="2 6">Belongs to the enoyl-CoA hydratase/isomerase family.</text>
</comment>
<dbReference type="CDD" id="cd06558">
    <property type="entry name" value="crotonase-like"/>
    <property type="match status" value="1"/>
</dbReference>
<keyword evidence="9" id="KW-1185">Reference proteome</keyword>
<evidence type="ECO:0000313" key="8">
    <source>
        <dbReference type="Ensembl" id="ENSTGUP00000029723.1"/>
    </source>
</evidence>
<evidence type="ECO:0000256" key="2">
    <source>
        <dbReference type="ARBA" id="ARBA00005254"/>
    </source>
</evidence>
<dbReference type="FunFam" id="3.90.226.10:FF:000024">
    <property type="entry name" value="Delta3,5-delta2,4-dienoyl-CoA isomerase"/>
    <property type="match status" value="1"/>
</dbReference>
<evidence type="ECO:0000256" key="7">
    <source>
        <dbReference type="SAM" id="MobiDB-lite"/>
    </source>
</evidence>
<protein>
    <submittedName>
        <fullName evidence="8">Delta(3,5)-Delta(2,4)-dienoyl-CoA isomerase, mitochondrial-like</fullName>
    </submittedName>
</protein>
<dbReference type="InterPro" id="IPR018376">
    <property type="entry name" value="Enoyl-CoA_hyd/isom_CS"/>
</dbReference>
<keyword evidence="5" id="KW-0413">Isomerase</keyword>
<organism evidence="8 9">
    <name type="scientific">Taeniopygia guttata</name>
    <name type="common">Zebra finch</name>
    <name type="synonym">Poephila guttata</name>
    <dbReference type="NCBI Taxonomy" id="59729"/>
    <lineage>
        <taxon>Eukaryota</taxon>
        <taxon>Metazoa</taxon>
        <taxon>Chordata</taxon>
        <taxon>Craniata</taxon>
        <taxon>Vertebrata</taxon>
        <taxon>Euteleostomi</taxon>
        <taxon>Archelosauria</taxon>
        <taxon>Archosauria</taxon>
        <taxon>Dinosauria</taxon>
        <taxon>Saurischia</taxon>
        <taxon>Theropoda</taxon>
        <taxon>Coelurosauria</taxon>
        <taxon>Aves</taxon>
        <taxon>Neognathae</taxon>
        <taxon>Neoaves</taxon>
        <taxon>Telluraves</taxon>
        <taxon>Australaves</taxon>
        <taxon>Passeriformes</taxon>
        <taxon>Passeroidea</taxon>
        <taxon>Estrildidae</taxon>
        <taxon>Estrildinae</taxon>
        <taxon>Taeniopygia</taxon>
    </lineage>
</organism>
<dbReference type="SUPFAM" id="SSF52096">
    <property type="entry name" value="ClpP/crotonase"/>
    <property type="match status" value="1"/>
</dbReference>
<dbReference type="Proteomes" id="UP000007754">
    <property type="component" value="Unplaced"/>
</dbReference>
<dbReference type="Gene3D" id="1.10.12.10">
    <property type="entry name" value="Lyase 2-enoyl-coa Hydratase, Chain A, domain 2"/>
    <property type="match status" value="1"/>
</dbReference>
<dbReference type="PROSITE" id="PS00166">
    <property type="entry name" value="ENOYL_COA_HYDRATASE"/>
    <property type="match status" value="1"/>
</dbReference>
<evidence type="ECO:0000256" key="4">
    <source>
        <dbReference type="ARBA" id="ARBA00023098"/>
    </source>
</evidence>
<evidence type="ECO:0000256" key="3">
    <source>
        <dbReference type="ARBA" id="ARBA00022832"/>
    </source>
</evidence>
<feature type="compositionally biased region" description="Low complexity" evidence="7">
    <location>
        <begin position="557"/>
        <end position="582"/>
    </location>
</feature>
<dbReference type="GeneTree" id="ENSGT00940000159610"/>
<keyword evidence="3" id="KW-0276">Fatty acid metabolism</keyword>
<accession>A0A674H5F4</accession>
<dbReference type="PANTHER" id="PTHR43149">
    <property type="entry name" value="ENOYL-COA HYDRATASE"/>
    <property type="match status" value="1"/>
</dbReference>
<dbReference type="GO" id="GO:0006635">
    <property type="term" value="P:fatty acid beta-oxidation"/>
    <property type="evidence" value="ECO:0007669"/>
    <property type="project" value="UniProtKB-UniPathway"/>
</dbReference>
<dbReference type="Pfam" id="PF00378">
    <property type="entry name" value="ECH_1"/>
    <property type="match status" value="1"/>
</dbReference>
<evidence type="ECO:0000256" key="1">
    <source>
        <dbReference type="ARBA" id="ARBA00005005"/>
    </source>
</evidence>
<dbReference type="Gene3D" id="3.90.226.10">
    <property type="entry name" value="2-enoyl-CoA Hydratase, Chain A, domain 1"/>
    <property type="match status" value="1"/>
</dbReference>
<dbReference type="PANTHER" id="PTHR43149:SF1">
    <property type="entry name" value="DELTA(3,5)-DELTA(2,4)-DIENOYL-COA ISOMERASE, MITOCHONDRIAL"/>
    <property type="match status" value="1"/>
</dbReference>
<reference evidence="8" key="1">
    <citation type="submission" date="2025-08" db="UniProtKB">
        <authorList>
            <consortium name="Ensembl"/>
        </authorList>
    </citation>
    <scope>IDENTIFICATION</scope>
</reference>
<evidence type="ECO:0000313" key="9">
    <source>
        <dbReference type="Proteomes" id="UP000007754"/>
    </source>
</evidence>
<dbReference type="GO" id="GO:0005739">
    <property type="term" value="C:mitochondrion"/>
    <property type="evidence" value="ECO:0007669"/>
    <property type="project" value="TreeGrafter"/>
</dbReference>
<keyword evidence="4" id="KW-0443">Lipid metabolism</keyword>
<dbReference type="InterPro" id="IPR045002">
    <property type="entry name" value="Ech1-like"/>
</dbReference>
<dbReference type="InParanoid" id="A0A674H5F4"/>
<dbReference type="InterPro" id="IPR029045">
    <property type="entry name" value="ClpP/crotonase-like_dom_sf"/>
</dbReference>
<dbReference type="UniPathway" id="UPA00659"/>
<dbReference type="GO" id="GO:0051750">
    <property type="term" value="F:delta(3,5)-delta(2,4)-dienoyl-CoA isomerase activity"/>
    <property type="evidence" value="ECO:0007669"/>
    <property type="project" value="TreeGrafter"/>
</dbReference>
<reference evidence="8" key="2">
    <citation type="submission" date="2025-09" db="UniProtKB">
        <authorList>
            <consortium name="Ensembl"/>
        </authorList>
    </citation>
    <scope>IDENTIFICATION</scope>
</reference>
<dbReference type="AlphaFoldDB" id="A0A674H5F4"/>
<feature type="region of interest" description="Disordered" evidence="7">
    <location>
        <begin position="538"/>
        <end position="605"/>
    </location>
</feature>
<comment type="pathway">
    <text evidence="1">Lipid metabolism; fatty acid beta-oxidation.</text>
</comment>
<name>A0A674H5F4_TAEGU</name>
<dbReference type="InterPro" id="IPR014748">
    <property type="entry name" value="Enoyl-CoA_hydra_C"/>
</dbReference>
<dbReference type="InterPro" id="IPR001753">
    <property type="entry name" value="Enoyl-CoA_hydra/iso"/>
</dbReference>